<dbReference type="Proteomes" id="UP001183246">
    <property type="component" value="Unassembled WGS sequence"/>
</dbReference>
<sequence length="345" mass="36624">MRRLPLSVGAVAGLALVLLLPGQAAAGPVDRGEGDQEGPAGGRDGQTIHAEAVVFDESANGRGDSAGPLTSTSTSWSPPPCWYAPTWTPEQLRAHAEEFWDPASQPAGHGQSALGWMWDHYDEGNPYTGFNEEEAGNGMWWGPVENENHPDIMERLSCSEIPFWVETGDVPDVENALSPEVLAELAYERLRVPGTSVELSPADLDGQVVNLATWAWSDGGDFAPVSVTARLESWGIWATTTARPVSLRLDPGTGDAVSHPASGECAIGADGAVGSPFDPSRAEDDPPCGVTYLRATPAGETYPLTASITWEIGWEGSDGSGDVLPDAVFETTYDVEVQEIQAIVR</sequence>
<evidence type="ECO:0000256" key="1">
    <source>
        <dbReference type="SAM" id="MobiDB-lite"/>
    </source>
</evidence>
<accession>A0ABU2MWY2</accession>
<evidence type="ECO:0000313" key="4">
    <source>
        <dbReference type="Proteomes" id="UP001183246"/>
    </source>
</evidence>
<reference evidence="4" key="1">
    <citation type="submission" date="2023-07" db="EMBL/GenBank/DDBJ databases">
        <title>30 novel species of actinomycetes from the DSMZ collection.</title>
        <authorList>
            <person name="Nouioui I."/>
        </authorList>
    </citation>
    <scope>NUCLEOTIDE SEQUENCE [LARGE SCALE GENOMIC DNA]</scope>
    <source>
        <strain evidence="4">DSM 44938</strain>
    </source>
</reference>
<proteinExistence type="predicted"/>
<gene>
    <name evidence="3" type="ORF">RM590_26770</name>
</gene>
<keyword evidence="4" id="KW-1185">Reference proteome</keyword>
<dbReference type="EMBL" id="JAVREL010000018">
    <property type="protein sequence ID" value="MDT0346161.1"/>
    <property type="molecule type" value="Genomic_DNA"/>
</dbReference>
<name>A0ABU2MWY2_9ACTN</name>
<feature type="signal peptide" evidence="2">
    <location>
        <begin position="1"/>
        <end position="26"/>
    </location>
</feature>
<dbReference type="RefSeq" id="WP_311707282.1">
    <property type="nucleotide sequence ID" value="NZ_JAVREL010000018.1"/>
</dbReference>
<comment type="caution">
    <text evidence="3">The sequence shown here is derived from an EMBL/GenBank/DDBJ whole genome shotgun (WGS) entry which is preliminary data.</text>
</comment>
<evidence type="ECO:0008006" key="5">
    <source>
        <dbReference type="Google" id="ProtNLM"/>
    </source>
</evidence>
<feature type="region of interest" description="Disordered" evidence="1">
    <location>
        <begin position="25"/>
        <end position="77"/>
    </location>
</feature>
<keyword evidence="2" id="KW-0732">Signal</keyword>
<protein>
    <recommendedName>
        <fullName evidence="5">Secreted protein</fullName>
    </recommendedName>
</protein>
<evidence type="ECO:0000256" key="2">
    <source>
        <dbReference type="SAM" id="SignalP"/>
    </source>
</evidence>
<feature type="chain" id="PRO_5047100933" description="Secreted protein" evidence="2">
    <location>
        <begin position="27"/>
        <end position="345"/>
    </location>
</feature>
<evidence type="ECO:0000313" key="3">
    <source>
        <dbReference type="EMBL" id="MDT0346161.1"/>
    </source>
</evidence>
<organism evidence="3 4">
    <name type="scientific">Streptomyces litchfieldiae</name>
    <dbReference type="NCBI Taxonomy" id="3075543"/>
    <lineage>
        <taxon>Bacteria</taxon>
        <taxon>Bacillati</taxon>
        <taxon>Actinomycetota</taxon>
        <taxon>Actinomycetes</taxon>
        <taxon>Kitasatosporales</taxon>
        <taxon>Streptomycetaceae</taxon>
        <taxon>Streptomyces</taxon>
    </lineage>
</organism>